<gene>
    <name evidence="10" type="ORF">V5799_004667</name>
</gene>
<evidence type="ECO:0000256" key="4">
    <source>
        <dbReference type="ARBA" id="ARBA00023157"/>
    </source>
</evidence>
<dbReference type="EC" id="3.1.1.-" evidence="8"/>
<name>A0AAQ4D5G1_AMBAM</name>
<dbReference type="AlphaFoldDB" id="A0AAQ4D5G1"/>
<dbReference type="GO" id="GO:0006581">
    <property type="term" value="P:acetylcholine catabolic process"/>
    <property type="evidence" value="ECO:0007669"/>
    <property type="project" value="TreeGrafter"/>
</dbReference>
<protein>
    <recommendedName>
        <fullName evidence="8">Carboxylic ester hydrolase</fullName>
        <ecNumber evidence="8">3.1.1.-</ecNumber>
    </recommendedName>
</protein>
<accession>A0AAQ4D5G1</accession>
<keyword evidence="8" id="KW-0732">Signal</keyword>
<dbReference type="InterPro" id="IPR000997">
    <property type="entry name" value="Cholinesterase"/>
</dbReference>
<keyword evidence="3 8" id="KW-0378">Hydrolase</keyword>
<dbReference type="PRINTS" id="PR00878">
    <property type="entry name" value="CHOLNESTRASE"/>
</dbReference>
<keyword evidence="5" id="KW-0325">Glycoprotein</keyword>
<feature type="domain" description="Carboxylesterase type B" evidence="9">
    <location>
        <begin position="25"/>
        <end position="493"/>
    </location>
</feature>
<dbReference type="InterPro" id="IPR019826">
    <property type="entry name" value="Carboxylesterase_B_AS"/>
</dbReference>
<evidence type="ECO:0000313" key="11">
    <source>
        <dbReference type="Proteomes" id="UP001321473"/>
    </source>
</evidence>
<dbReference type="Pfam" id="PF00135">
    <property type="entry name" value="COesterase"/>
    <property type="match status" value="1"/>
</dbReference>
<dbReference type="Gene3D" id="3.40.50.1820">
    <property type="entry name" value="alpha/beta hydrolase"/>
    <property type="match status" value="1"/>
</dbReference>
<evidence type="ECO:0000256" key="5">
    <source>
        <dbReference type="ARBA" id="ARBA00023180"/>
    </source>
</evidence>
<evidence type="ECO:0000256" key="7">
    <source>
        <dbReference type="PIRSR" id="PIRSR600997-1"/>
    </source>
</evidence>
<evidence type="ECO:0000259" key="9">
    <source>
        <dbReference type="Pfam" id="PF00135"/>
    </source>
</evidence>
<dbReference type="PROSITE" id="PS00122">
    <property type="entry name" value="CARBOXYLESTERASE_B_1"/>
    <property type="match status" value="1"/>
</dbReference>
<keyword evidence="4" id="KW-1015">Disulfide bond</keyword>
<evidence type="ECO:0000256" key="1">
    <source>
        <dbReference type="ARBA" id="ARBA00005964"/>
    </source>
</evidence>
<dbReference type="InterPro" id="IPR029058">
    <property type="entry name" value="AB_hydrolase_fold"/>
</dbReference>
<dbReference type="InterPro" id="IPR050654">
    <property type="entry name" value="AChE-related_enzymes"/>
</dbReference>
<evidence type="ECO:0000256" key="8">
    <source>
        <dbReference type="RuleBase" id="RU361235"/>
    </source>
</evidence>
<feature type="chain" id="PRO_5042671346" description="Carboxylic ester hydrolase" evidence="8">
    <location>
        <begin position="17"/>
        <end position="509"/>
    </location>
</feature>
<dbReference type="GO" id="GO:0005615">
    <property type="term" value="C:extracellular space"/>
    <property type="evidence" value="ECO:0007669"/>
    <property type="project" value="TreeGrafter"/>
</dbReference>
<keyword evidence="2" id="KW-0719">Serine esterase</keyword>
<evidence type="ECO:0000256" key="6">
    <source>
        <dbReference type="ARBA" id="ARBA00048484"/>
    </source>
</evidence>
<dbReference type="GO" id="GO:0003990">
    <property type="term" value="F:acetylcholinesterase activity"/>
    <property type="evidence" value="ECO:0007669"/>
    <property type="project" value="UniProtKB-EC"/>
</dbReference>
<evidence type="ECO:0000256" key="3">
    <source>
        <dbReference type="ARBA" id="ARBA00022801"/>
    </source>
</evidence>
<dbReference type="SUPFAM" id="SSF53474">
    <property type="entry name" value="alpha/beta-Hydrolases"/>
    <property type="match status" value="1"/>
</dbReference>
<proteinExistence type="inferred from homology"/>
<evidence type="ECO:0000256" key="2">
    <source>
        <dbReference type="ARBA" id="ARBA00022487"/>
    </source>
</evidence>
<keyword evidence="11" id="KW-1185">Reference proteome</keyword>
<dbReference type="GO" id="GO:0019695">
    <property type="term" value="P:choline metabolic process"/>
    <property type="evidence" value="ECO:0007669"/>
    <property type="project" value="TreeGrafter"/>
</dbReference>
<feature type="active site" description="Charge relay system" evidence="7">
    <location>
        <position position="454"/>
    </location>
</feature>
<comment type="caution">
    <text evidence="10">The sequence shown here is derived from an EMBL/GenBank/DDBJ whole genome shotgun (WGS) entry which is preliminary data.</text>
</comment>
<dbReference type="PANTHER" id="PTHR43918">
    <property type="entry name" value="ACETYLCHOLINESTERASE"/>
    <property type="match status" value="1"/>
</dbReference>
<dbReference type="GO" id="GO:0005886">
    <property type="term" value="C:plasma membrane"/>
    <property type="evidence" value="ECO:0007669"/>
    <property type="project" value="TreeGrafter"/>
</dbReference>
<dbReference type="InterPro" id="IPR002018">
    <property type="entry name" value="CarbesteraseB"/>
</dbReference>
<comment type="catalytic activity">
    <reaction evidence="6">
        <text>acetylcholine + H2O = choline + acetate + H(+)</text>
        <dbReference type="Rhea" id="RHEA:17561"/>
        <dbReference type="ChEBI" id="CHEBI:15354"/>
        <dbReference type="ChEBI" id="CHEBI:15355"/>
        <dbReference type="ChEBI" id="CHEBI:15377"/>
        <dbReference type="ChEBI" id="CHEBI:15378"/>
        <dbReference type="ChEBI" id="CHEBI:30089"/>
        <dbReference type="EC" id="3.1.1.7"/>
    </reaction>
</comment>
<dbReference type="Proteomes" id="UP001321473">
    <property type="component" value="Unassembled WGS sequence"/>
</dbReference>
<feature type="active site" description="Charge relay system" evidence="7">
    <location>
        <position position="342"/>
    </location>
</feature>
<feature type="signal peptide" evidence="8">
    <location>
        <begin position="1"/>
        <end position="16"/>
    </location>
</feature>
<feature type="active site" description="Acyl-ester intermediate" evidence="7">
    <location>
        <position position="211"/>
    </location>
</feature>
<dbReference type="PANTHER" id="PTHR43918:SF4">
    <property type="entry name" value="CARBOXYLIC ESTER HYDROLASE"/>
    <property type="match status" value="1"/>
</dbReference>
<comment type="similarity">
    <text evidence="1 8">Belongs to the type-B carboxylesterase/lipase family.</text>
</comment>
<evidence type="ECO:0000313" key="10">
    <source>
        <dbReference type="EMBL" id="KAK8757701.1"/>
    </source>
</evidence>
<sequence>MVRGAALLFLLSAAAASSDSYVERETTKGRVRGTVLHVVGRGVEQYLGIPFAEPPVGELRFRPPRPKARWTGTLDTTSVAPTACPQVEMAELGMHNVSYTEDCLLLNVWVPQRAMQPGSSQPVLVWIHGGGFNFGSATQADYSGATIAAMEDVVIVSMNYRLGILGFMNADSPEAPGNVGLLDQVMAFQWVRRNIESFGGDPQRVTLWGESAGAVCAHAHVLSPMSKGFFRRAVLMSGGMYSLDTWDMVHESMAKGNRVADIVGCSKRGSIDLSSNVEEVVSCLRGKSADELVRAAAESAAPKVATFHPTYHDSFMPRMPLTALKRGFFGPADILAGVTSDEAALLFLSSAKPELLAEELESSEGLAEALSAVTSAWLKVDTSDIVDLYAADAPQGDAKALRRQYIDYMSDRILNCPLRFLAEKHSERGNNVFAYVFGHKSKSVPLPSWMGAPHASDVPFAFGHVYAQRPDSPDGRMSEAFVRMLATFADTGQWKFRKENIPVPHPQYR</sequence>
<reference evidence="10 11" key="1">
    <citation type="journal article" date="2023" name="Arcadia Sci">
        <title>De novo assembly of a long-read Amblyomma americanum tick genome.</title>
        <authorList>
            <person name="Chou S."/>
            <person name="Poskanzer K.E."/>
            <person name="Rollins M."/>
            <person name="Thuy-Boun P.S."/>
        </authorList>
    </citation>
    <scope>NUCLEOTIDE SEQUENCE [LARGE SCALE GENOMIC DNA]</scope>
    <source>
        <strain evidence="10">F_SG_1</strain>
        <tissue evidence="10">Salivary glands</tissue>
    </source>
</reference>
<organism evidence="10 11">
    <name type="scientific">Amblyomma americanum</name>
    <name type="common">Lone star tick</name>
    <dbReference type="NCBI Taxonomy" id="6943"/>
    <lineage>
        <taxon>Eukaryota</taxon>
        <taxon>Metazoa</taxon>
        <taxon>Ecdysozoa</taxon>
        <taxon>Arthropoda</taxon>
        <taxon>Chelicerata</taxon>
        <taxon>Arachnida</taxon>
        <taxon>Acari</taxon>
        <taxon>Parasitiformes</taxon>
        <taxon>Ixodida</taxon>
        <taxon>Ixodoidea</taxon>
        <taxon>Ixodidae</taxon>
        <taxon>Amblyomminae</taxon>
        <taxon>Amblyomma</taxon>
    </lineage>
</organism>
<dbReference type="EMBL" id="JARKHS020034922">
    <property type="protein sequence ID" value="KAK8757701.1"/>
    <property type="molecule type" value="Genomic_DNA"/>
</dbReference>